<proteinExistence type="predicted"/>
<dbReference type="EMBL" id="CP102774">
    <property type="protein sequence ID" value="UZF88993.1"/>
    <property type="molecule type" value="Genomic_DNA"/>
</dbReference>
<organism evidence="1">
    <name type="scientific">Bosea sp. NBC_00436</name>
    <dbReference type="NCBI Taxonomy" id="2969620"/>
    <lineage>
        <taxon>Bacteria</taxon>
        <taxon>Pseudomonadati</taxon>
        <taxon>Pseudomonadota</taxon>
        <taxon>Alphaproteobacteria</taxon>
        <taxon>Hyphomicrobiales</taxon>
        <taxon>Boseaceae</taxon>
        <taxon>Bosea</taxon>
    </lineage>
</organism>
<gene>
    <name evidence="1" type="ORF">NWE54_09500</name>
</gene>
<dbReference type="InterPro" id="IPR046574">
    <property type="entry name" value="DUF6634"/>
</dbReference>
<protein>
    <submittedName>
        <fullName evidence="1">Uncharacterized protein</fullName>
    </submittedName>
</protein>
<dbReference type="Pfam" id="PF20339">
    <property type="entry name" value="DUF6634"/>
    <property type="match status" value="1"/>
</dbReference>
<name>A0A9E8CTI2_9HYPH</name>
<accession>A0A9E8CTI2</accession>
<evidence type="ECO:0000313" key="1">
    <source>
        <dbReference type="EMBL" id="UZF88993.1"/>
    </source>
</evidence>
<reference evidence="1" key="1">
    <citation type="submission" date="2022-08" db="EMBL/GenBank/DDBJ databases">
        <title>Complete Genome Sequences of 2 Bosea sp. soil isolates.</title>
        <authorList>
            <person name="Alvarez Arevalo M."/>
            <person name="Sterndorff E.B."/>
            <person name="Faurdal D."/>
            <person name="Joergensen T.S."/>
            <person name="Weber T."/>
        </authorList>
    </citation>
    <scope>NUCLEOTIDE SEQUENCE</scope>
    <source>
        <strain evidence="1">NBC_00436</strain>
    </source>
</reference>
<dbReference type="AlphaFoldDB" id="A0A9E8CTI2"/>
<sequence length="114" mass="13087">MIYPFADRRPVPELTPETERLRNLLADLERIQTGHHPDGIDLVDAPTIERWSLAERRTVALVGEVNGHPTIPNGRSACTSDLWFIAPALGYARTLNRFYALGERHHLSDRWDFR</sequence>